<evidence type="ECO:0000313" key="3">
    <source>
        <dbReference type="Proteomes" id="UP000800041"/>
    </source>
</evidence>
<sequence>MAIPNQPIGETIQGLLKPGGLIVFAIYYWFITLLTTIFVDMNPSILYRDFMAFRHKAFSRLWLAMGEAMSLEMPGDTITLLKSTSGTVLDCGPGSGQMTKHLDPNLITAIYGAEPAVGLHPELVKNAKDAGFGAKYVAMECGIEPGTLIPTLAKQGLLSSKDGSSGQGAFDTILCIRVLCGVPHPAETVQTLYRLLKPGGRLIFSEHVVNPWRTEGTMIGRAIQAAFMTIGWSFWLGGCSLDRHTLEMLEKSAEEEDGGWAKKEVKRYDSWCTVPFVVGTLTKKG</sequence>
<dbReference type="InterPro" id="IPR052356">
    <property type="entry name" value="Thiol_S-MT"/>
</dbReference>
<reference evidence="2" key="1">
    <citation type="journal article" date="2020" name="Stud. Mycol.">
        <title>101 Dothideomycetes genomes: a test case for predicting lifestyles and emergence of pathogens.</title>
        <authorList>
            <person name="Haridas S."/>
            <person name="Albert R."/>
            <person name="Binder M."/>
            <person name="Bloem J."/>
            <person name="Labutti K."/>
            <person name="Salamov A."/>
            <person name="Andreopoulos B."/>
            <person name="Baker S."/>
            <person name="Barry K."/>
            <person name="Bills G."/>
            <person name="Bluhm B."/>
            <person name="Cannon C."/>
            <person name="Castanera R."/>
            <person name="Culley D."/>
            <person name="Daum C."/>
            <person name="Ezra D."/>
            <person name="Gonzalez J."/>
            <person name="Henrissat B."/>
            <person name="Kuo A."/>
            <person name="Liang C."/>
            <person name="Lipzen A."/>
            <person name="Lutzoni F."/>
            <person name="Magnuson J."/>
            <person name="Mondo S."/>
            <person name="Nolan M."/>
            <person name="Ohm R."/>
            <person name="Pangilinan J."/>
            <person name="Park H.-J."/>
            <person name="Ramirez L."/>
            <person name="Alfaro M."/>
            <person name="Sun H."/>
            <person name="Tritt A."/>
            <person name="Yoshinaga Y."/>
            <person name="Zwiers L.-H."/>
            <person name="Turgeon B."/>
            <person name="Goodwin S."/>
            <person name="Spatafora J."/>
            <person name="Crous P."/>
            <person name="Grigoriev I."/>
        </authorList>
    </citation>
    <scope>NUCLEOTIDE SEQUENCE</scope>
    <source>
        <strain evidence="2">CBS 113979</strain>
    </source>
</reference>
<keyword evidence="3" id="KW-1185">Reference proteome</keyword>
<gene>
    <name evidence="2" type="ORF">K402DRAFT_416819</name>
</gene>
<dbReference type="Pfam" id="PF13489">
    <property type="entry name" value="Methyltransf_23"/>
    <property type="match status" value="1"/>
</dbReference>
<keyword evidence="1" id="KW-0812">Transmembrane</keyword>
<evidence type="ECO:0000313" key="2">
    <source>
        <dbReference type="EMBL" id="KAF1991524.1"/>
    </source>
</evidence>
<evidence type="ECO:0000256" key="1">
    <source>
        <dbReference type="SAM" id="Phobius"/>
    </source>
</evidence>
<dbReference type="InterPro" id="IPR029063">
    <property type="entry name" value="SAM-dependent_MTases_sf"/>
</dbReference>
<dbReference type="PANTHER" id="PTHR45036:SF1">
    <property type="entry name" value="METHYLTRANSFERASE LIKE 7A"/>
    <property type="match status" value="1"/>
</dbReference>
<dbReference type="OrthoDB" id="540004at2759"/>
<dbReference type="AlphaFoldDB" id="A0A6G1HEL6"/>
<feature type="transmembrane region" description="Helical" evidence="1">
    <location>
        <begin position="20"/>
        <end position="39"/>
    </location>
</feature>
<accession>A0A6G1HEL6</accession>
<dbReference type="EMBL" id="ML977139">
    <property type="protein sequence ID" value="KAF1991524.1"/>
    <property type="molecule type" value="Genomic_DNA"/>
</dbReference>
<dbReference type="SUPFAM" id="SSF53335">
    <property type="entry name" value="S-adenosyl-L-methionine-dependent methyltransferases"/>
    <property type="match status" value="1"/>
</dbReference>
<organism evidence="2 3">
    <name type="scientific">Aulographum hederae CBS 113979</name>
    <dbReference type="NCBI Taxonomy" id="1176131"/>
    <lineage>
        <taxon>Eukaryota</taxon>
        <taxon>Fungi</taxon>
        <taxon>Dikarya</taxon>
        <taxon>Ascomycota</taxon>
        <taxon>Pezizomycotina</taxon>
        <taxon>Dothideomycetes</taxon>
        <taxon>Pleosporomycetidae</taxon>
        <taxon>Aulographales</taxon>
        <taxon>Aulographaceae</taxon>
    </lineage>
</organism>
<protein>
    <recommendedName>
        <fullName evidence="4">S-adenosyl-L-methionine-dependent methyltransferase</fullName>
    </recommendedName>
</protein>
<dbReference type="Gene3D" id="3.40.50.150">
    <property type="entry name" value="Vaccinia Virus protein VP39"/>
    <property type="match status" value="1"/>
</dbReference>
<evidence type="ECO:0008006" key="4">
    <source>
        <dbReference type="Google" id="ProtNLM"/>
    </source>
</evidence>
<dbReference type="PANTHER" id="PTHR45036">
    <property type="entry name" value="METHYLTRANSFERASE LIKE 7B"/>
    <property type="match status" value="1"/>
</dbReference>
<keyword evidence="1" id="KW-0472">Membrane</keyword>
<proteinExistence type="predicted"/>
<keyword evidence="1" id="KW-1133">Transmembrane helix</keyword>
<dbReference type="Proteomes" id="UP000800041">
    <property type="component" value="Unassembled WGS sequence"/>
</dbReference>
<name>A0A6G1HEL6_9PEZI</name>
<dbReference type="CDD" id="cd02440">
    <property type="entry name" value="AdoMet_MTases"/>
    <property type="match status" value="1"/>
</dbReference>